<reference evidence="2 3" key="1">
    <citation type="submission" date="2019-01" db="EMBL/GenBank/DDBJ databases">
        <title>Complete genome sequence of Erythrobacter flavus KJ5.</title>
        <authorList>
            <person name="Kanesaki Y."/>
            <person name="Brotosudarmo T."/>
            <person name="Moriuchi R."/>
            <person name="Awai K."/>
        </authorList>
    </citation>
    <scope>NUCLEOTIDE SEQUENCE [LARGE SCALE GENOMIC DNA]</scope>
    <source>
        <strain evidence="2 3">KJ5</strain>
    </source>
</reference>
<sequence>MFALFLIALFTAIGLASIATLADNGLRWWSAFGQLRRELCGGTTTLPMLRPAYRSYGPAPAAHSGGLRASTNVVSRAA</sequence>
<dbReference type="Proteomes" id="UP000290057">
    <property type="component" value="Chromosome"/>
</dbReference>
<evidence type="ECO:0000313" key="2">
    <source>
        <dbReference type="EMBL" id="BBI20521.1"/>
    </source>
</evidence>
<keyword evidence="3" id="KW-1185">Reference proteome</keyword>
<protein>
    <submittedName>
        <fullName evidence="2">Uncharacterized protein</fullName>
    </submittedName>
</protein>
<accession>A0A3T1CHR6</accession>
<dbReference type="AlphaFoldDB" id="A0A3T1CHR6"/>
<organism evidence="2 3">
    <name type="scientific">Qipengyuania flava</name>
    <dbReference type="NCBI Taxonomy" id="192812"/>
    <lineage>
        <taxon>Bacteria</taxon>
        <taxon>Pseudomonadati</taxon>
        <taxon>Pseudomonadota</taxon>
        <taxon>Alphaproteobacteria</taxon>
        <taxon>Sphingomonadales</taxon>
        <taxon>Erythrobacteraceae</taxon>
        <taxon>Qipengyuania</taxon>
    </lineage>
</organism>
<name>A0A3T1CHR6_9SPHN</name>
<feature type="compositionally biased region" description="Polar residues" evidence="1">
    <location>
        <begin position="69"/>
        <end position="78"/>
    </location>
</feature>
<proteinExistence type="predicted"/>
<gene>
    <name evidence="2" type="ORF">EKJ_13680</name>
</gene>
<feature type="region of interest" description="Disordered" evidence="1">
    <location>
        <begin position="58"/>
        <end position="78"/>
    </location>
</feature>
<dbReference type="EMBL" id="AP019389">
    <property type="protein sequence ID" value="BBI20521.1"/>
    <property type="molecule type" value="Genomic_DNA"/>
</dbReference>
<evidence type="ECO:0000313" key="3">
    <source>
        <dbReference type="Proteomes" id="UP000290057"/>
    </source>
</evidence>
<evidence type="ECO:0000256" key="1">
    <source>
        <dbReference type="SAM" id="MobiDB-lite"/>
    </source>
</evidence>